<dbReference type="Gene3D" id="1.25.40.10">
    <property type="entry name" value="Tetratricopeptide repeat domain"/>
    <property type="match status" value="1"/>
</dbReference>
<dbReference type="InterPro" id="IPR051222">
    <property type="entry name" value="PPR/CCM1_RNA-binding"/>
</dbReference>
<dbReference type="PANTHER" id="PTHR47942:SF63">
    <property type="entry name" value="PENTATRICOPEPTIDE REPEAT-CONTAINING PROTEIN"/>
    <property type="match status" value="1"/>
</dbReference>
<evidence type="ECO:0000256" key="1">
    <source>
        <dbReference type="ARBA" id="ARBA00022737"/>
    </source>
</evidence>
<evidence type="ECO:0000313" key="3">
    <source>
        <dbReference type="EMBL" id="KIY66540.1"/>
    </source>
</evidence>
<keyword evidence="2" id="KW-0472">Membrane</keyword>
<dbReference type="OrthoDB" id="2554293at2759"/>
<reference evidence="3 4" key="1">
    <citation type="journal article" date="2015" name="Fungal Genet. Biol.">
        <title>Evolution of novel wood decay mechanisms in Agaricales revealed by the genome sequences of Fistulina hepatica and Cylindrobasidium torrendii.</title>
        <authorList>
            <person name="Floudas D."/>
            <person name="Held B.W."/>
            <person name="Riley R."/>
            <person name="Nagy L.G."/>
            <person name="Koehler G."/>
            <person name="Ransdell A.S."/>
            <person name="Younus H."/>
            <person name="Chow J."/>
            <person name="Chiniquy J."/>
            <person name="Lipzen A."/>
            <person name="Tritt A."/>
            <person name="Sun H."/>
            <person name="Haridas S."/>
            <person name="LaButti K."/>
            <person name="Ohm R.A."/>
            <person name="Kues U."/>
            <person name="Blanchette R.A."/>
            <person name="Grigoriev I.V."/>
            <person name="Minto R.E."/>
            <person name="Hibbett D.S."/>
        </authorList>
    </citation>
    <scope>NUCLEOTIDE SEQUENCE [LARGE SCALE GENOMIC DNA]</scope>
    <source>
        <strain evidence="3 4">FP15055 ss-10</strain>
    </source>
</reference>
<dbReference type="PANTHER" id="PTHR47942">
    <property type="entry name" value="TETRATRICOPEPTIDE REPEAT (TPR)-LIKE SUPERFAMILY PROTEIN-RELATED"/>
    <property type="match status" value="1"/>
</dbReference>
<dbReference type="InterPro" id="IPR011990">
    <property type="entry name" value="TPR-like_helical_dom_sf"/>
</dbReference>
<keyword evidence="2" id="KW-0812">Transmembrane</keyword>
<dbReference type="STRING" id="1314674.A0A0D7B8G6"/>
<sequence length="766" mass="85591">MRWNWRVSANSIHANIATSAQRRSVSVAAVALSETQASTRESLAASQAIHISVEKSDIRGAYHIFNSIHNSQLIGIARSTNDAGLLRQLGPYAVDFSLSEPHAIPSRLSAHVLIHALLRKGYVYRAQEACRWMIQNGLPIHTRTLEAVVGALATAQSPVVEGLKMLYDKAAAHLDHSPILQPRPSNPNLIAIHNLLEEARASRQHRGDRLFKILLGTCLLQGEIIFATFIFASAITLYEARVEAAAEDAAGTHQAQAEDGRQRQLHTTRDILTDVEPYPSHISMDDILRAISLQLEKPQDNPEFKLGLQALANLAMLLDLRQLPYNHIATLLRVMYSCPSNTHTVWVFDTSGNPQRVNSTIYFRDVIDRLINSLHTRRPRQDKKQHPSSHFLPPLNTHSCNALLHYSLRVRKSTALANSVLNHFADRRHPLAPNLVTYNILISASTHSKRLDIAESTTLLLQDMAHMQKLGVQPAQRSVVLGMLGLQPGKAKAQPVTLHVRQTRLSKASPQTTTATIKYLADSRQYGAIVDTAGEMFPRLMDNREASFATQDDLNACIASHVDAASNAGPIVLTALMSGLMRGGYIGLAERIWELALLAEKRSWTRKNGQPWRLDAQAFTTMVSGYEDEVRRRRQKSGKDVNDHAREVWRLKGMAWKIYCLFMDGDLNAQADALGVKTPHPRPTAWFFDKALQLNVPRGLQDRKTDWLGLLRDEMHRGVDAERAGMRCVNGLQRERTIRVVVDMVREGMQVPGAAQYFIRQEVQSP</sequence>
<evidence type="ECO:0000256" key="2">
    <source>
        <dbReference type="SAM" id="Phobius"/>
    </source>
</evidence>
<evidence type="ECO:0000313" key="4">
    <source>
        <dbReference type="Proteomes" id="UP000054007"/>
    </source>
</evidence>
<gene>
    <name evidence="3" type="ORF">CYLTODRAFT_30469</name>
</gene>
<keyword evidence="1" id="KW-0677">Repeat</keyword>
<accession>A0A0D7B8G6</accession>
<dbReference type="EMBL" id="KN880551">
    <property type="protein sequence ID" value="KIY66540.1"/>
    <property type="molecule type" value="Genomic_DNA"/>
</dbReference>
<dbReference type="AlphaFoldDB" id="A0A0D7B8G6"/>
<organism evidence="3 4">
    <name type="scientific">Cylindrobasidium torrendii FP15055 ss-10</name>
    <dbReference type="NCBI Taxonomy" id="1314674"/>
    <lineage>
        <taxon>Eukaryota</taxon>
        <taxon>Fungi</taxon>
        <taxon>Dikarya</taxon>
        <taxon>Basidiomycota</taxon>
        <taxon>Agaricomycotina</taxon>
        <taxon>Agaricomycetes</taxon>
        <taxon>Agaricomycetidae</taxon>
        <taxon>Agaricales</taxon>
        <taxon>Marasmiineae</taxon>
        <taxon>Physalacriaceae</taxon>
        <taxon>Cylindrobasidium</taxon>
    </lineage>
</organism>
<protein>
    <submittedName>
        <fullName evidence="3">Uncharacterized protein</fullName>
    </submittedName>
</protein>
<dbReference type="Proteomes" id="UP000054007">
    <property type="component" value="Unassembled WGS sequence"/>
</dbReference>
<feature type="transmembrane region" description="Helical" evidence="2">
    <location>
        <begin position="213"/>
        <end position="238"/>
    </location>
</feature>
<keyword evidence="2" id="KW-1133">Transmembrane helix</keyword>
<keyword evidence="4" id="KW-1185">Reference proteome</keyword>
<proteinExistence type="predicted"/>
<name>A0A0D7B8G6_9AGAR</name>